<dbReference type="EMBL" id="AGDV01000006">
    <property type="protein sequence ID" value="EMB34899.1"/>
    <property type="molecule type" value="Genomic_DNA"/>
</dbReference>
<organism evidence="1">
    <name type="scientific">Treponema denticola H-22</name>
    <dbReference type="NCBI Taxonomy" id="999432"/>
    <lineage>
        <taxon>Bacteria</taxon>
        <taxon>Pseudomonadati</taxon>
        <taxon>Spirochaetota</taxon>
        <taxon>Spirochaetia</taxon>
        <taxon>Spirochaetales</taxon>
        <taxon>Treponemataceae</taxon>
        <taxon>Treponema</taxon>
    </lineage>
</organism>
<dbReference type="PATRIC" id="fig|999432.5.peg.693"/>
<protein>
    <submittedName>
        <fullName evidence="1">Uncharacterized protein</fullName>
    </submittedName>
</protein>
<dbReference type="RefSeq" id="WP_002669773.1">
    <property type="nucleotide sequence ID" value="NZ_CM001795.1"/>
</dbReference>
<name>A0A0E2E667_TREDN</name>
<gene>
    <name evidence="1" type="ORF">HMPREF9726_00665</name>
</gene>
<dbReference type="GeneID" id="2740184"/>
<dbReference type="HOGENOM" id="CLU_1460697_0_0_12"/>
<sequence>MSNLKAIDLFEAYAQNKLPMDEGYIVSSFFKEDSAYSVYEIISYSTVKDIYMTGDGLTFQTNGKKLFLLVEPPNFPHKAVEPVFRDKNFQVPLRFKESNIYTAKNQSTIIYSNAPQKAISTFTVVKPVGINFAFLFYPLPNTFKLIERFFEKTLNQEAVIPVDDAKKVAKDFAALCEKVLTWSKE</sequence>
<comment type="caution">
    <text evidence="1">The sequence shown here is derived from an EMBL/GenBank/DDBJ whole genome shotgun (WGS) entry which is preliminary data.</text>
</comment>
<evidence type="ECO:0000313" key="1">
    <source>
        <dbReference type="EMBL" id="EMB34899.1"/>
    </source>
</evidence>
<proteinExistence type="predicted"/>
<dbReference type="Proteomes" id="UP000011705">
    <property type="component" value="Chromosome"/>
</dbReference>
<accession>A0A0E2E667</accession>
<reference evidence="1" key="1">
    <citation type="submission" date="2012-01" db="EMBL/GenBank/DDBJ databases">
        <title>The Genome Sequence of Treponema denticola H-22.</title>
        <authorList>
            <consortium name="The Broad Institute Genome Sequencing Platform"/>
            <person name="Earl A."/>
            <person name="Ward D."/>
            <person name="Feldgarden M."/>
            <person name="Gevers D."/>
            <person name="Blanton J.M."/>
            <person name="Fenno C.J."/>
            <person name="Baranova O.V."/>
            <person name="Mathney J."/>
            <person name="Dewhirst F.E."/>
            <person name="Izard J."/>
            <person name="Young S.K."/>
            <person name="Zeng Q."/>
            <person name="Gargeya S."/>
            <person name="Fitzgerald M."/>
            <person name="Haas B."/>
            <person name="Abouelleil A."/>
            <person name="Alvarado L."/>
            <person name="Arachchi H.M."/>
            <person name="Berlin A."/>
            <person name="Chapman S.B."/>
            <person name="Gearin G."/>
            <person name="Goldberg J."/>
            <person name="Griggs A."/>
            <person name="Gujja S."/>
            <person name="Hansen M."/>
            <person name="Heiman D."/>
            <person name="Howarth C."/>
            <person name="Larimer J."/>
            <person name="Lui A."/>
            <person name="MacDonald P.J.P."/>
            <person name="McCowen C."/>
            <person name="Montmayeur A."/>
            <person name="Murphy C."/>
            <person name="Neiman D."/>
            <person name="Pearson M."/>
            <person name="Priest M."/>
            <person name="Roberts A."/>
            <person name="Saif S."/>
            <person name="Shea T."/>
            <person name="Sisk P."/>
            <person name="Stolte C."/>
            <person name="Sykes S."/>
            <person name="Wortman J."/>
            <person name="Nusbaum C."/>
            <person name="Birren B."/>
        </authorList>
    </citation>
    <scope>NUCLEOTIDE SEQUENCE [LARGE SCALE GENOMIC DNA]</scope>
    <source>
        <strain evidence="1">H-22</strain>
    </source>
</reference>
<dbReference type="AlphaFoldDB" id="A0A0E2E667"/>